<dbReference type="GO" id="GO:0005634">
    <property type="term" value="C:nucleus"/>
    <property type="evidence" value="ECO:0007669"/>
    <property type="project" value="UniProtKB-SubCell"/>
</dbReference>
<dbReference type="CTD" id="6755916"/>
<dbReference type="InterPro" id="IPR012978">
    <property type="entry name" value="HEAT_RRP12"/>
</dbReference>
<protein>
    <recommendedName>
        <fullName evidence="8">RRP12-like protein</fullName>
    </recommendedName>
</protein>
<keyword evidence="7" id="KW-1185">Reference proteome</keyword>
<dbReference type="KEGG" id="tad:TRIADDRAFT_58460"/>
<dbReference type="InterPro" id="IPR057860">
    <property type="entry name" value="HEAT_RRP12_N"/>
</dbReference>
<feature type="compositionally biased region" description="Basic residues" evidence="3">
    <location>
        <begin position="1"/>
        <end position="11"/>
    </location>
</feature>
<dbReference type="PANTHER" id="PTHR48287:SF1">
    <property type="entry name" value="ARM REPEAT SUPERFAMILY PROTEIN"/>
    <property type="match status" value="1"/>
</dbReference>
<evidence type="ECO:0008006" key="8">
    <source>
        <dbReference type="Google" id="ProtNLM"/>
    </source>
</evidence>
<dbReference type="Pfam" id="PF25772">
    <property type="entry name" value="HEAT_RRP12_N"/>
    <property type="match status" value="1"/>
</dbReference>
<proteinExistence type="predicted"/>
<evidence type="ECO:0000256" key="3">
    <source>
        <dbReference type="SAM" id="MobiDB-lite"/>
    </source>
</evidence>
<dbReference type="EMBL" id="DS985248">
    <property type="protein sequence ID" value="EDV22838.1"/>
    <property type="molecule type" value="Genomic_DNA"/>
</dbReference>
<evidence type="ECO:0000256" key="2">
    <source>
        <dbReference type="ARBA" id="ARBA00023242"/>
    </source>
</evidence>
<dbReference type="RefSeq" id="XP_002114704.1">
    <property type="nucleotide sequence ID" value="XM_002114668.1"/>
</dbReference>
<feature type="region of interest" description="Disordered" evidence="3">
    <location>
        <begin position="1"/>
        <end position="25"/>
    </location>
</feature>
<dbReference type="eggNOG" id="KOG1248">
    <property type="taxonomic scope" value="Eukaryota"/>
</dbReference>
<dbReference type="HOGENOM" id="CLU_613004_0_0_1"/>
<dbReference type="Proteomes" id="UP000009022">
    <property type="component" value="Unassembled WGS sequence"/>
</dbReference>
<feature type="domain" description="RRP12 N-terminal HEAT" evidence="5">
    <location>
        <begin position="104"/>
        <end position="255"/>
    </location>
</feature>
<dbReference type="OrthoDB" id="2192888at2759"/>
<dbReference type="InParanoid" id="B3S2S0"/>
<keyword evidence="2" id="KW-0539">Nucleus</keyword>
<evidence type="ECO:0000259" key="5">
    <source>
        <dbReference type="Pfam" id="PF25772"/>
    </source>
</evidence>
<dbReference type="GeneID" id="6755916"/>
<dbReference type="PhylomeDB" id="B3S2S0"/>
<dbReference type="AlphaFoldDB" id="B3S2S0"/>
<name>B3S2S0_TRIAD</name>
<feature type="domain" description="RRP12 HEAT" evidence="4">
    <location>
        <begin position="349"/>
        <end position="432"/>
    </location>
</feature>
<evidence type="ECO:0000313" key="6">
    <source>
        <dbReference type="EMBL" id="EDV22838.1"/>
    </source>
</evidence>
<evidence type="ECO:0000256" key="1">
    <source>
        <dbReference type="ARBA" id="ARBA00004123"/>
    </source>
</evidence>
<evidence type="ECO:0000259" key="4">
    <source>
        <dbReference type="Pfam" id="PF08161"/>
    </source>
</evidence>
<reference evidence="6 7" key="1">
    <citation type="journal article" date="2008" name="Nature">
        <title>The Trichoplax genome and the nature of placozoans.</title>
        <authorList>
            <person name="Srivastava M."/>
            <person name="Begovic E."/>
            <person name="Chapman J."/>
            <person name="Putnam N.H."/>
            <person name="Hellsten U."/>
            <person name="Kawashima T."/>
            <person name="Kuo A."/>
            <person name="Mitros T."/>
            <person name="Salamov A."/>
            <person name="Carpenter M.L."/>
            <person name="Signorovitch A.Y."/>
            <person name="Moreno M.A."/>
            <person name="Kamm K."/>
            <person name="Grimwood J."/>
            <person name="Schmutz J."/>
            <person name="Shapiro H."/>
            <person name="Grigoriev I.V."/>
            <person name="Buss L.W."/>
            <person name="Schierwater B."/>
            <person name="Dellaporta S.L."/>
            <person name="Rokhsar D.S."/>
        </authorList>
    </citation>
    <scope>NUCLEOTIDE SEQUENCE [LARGE SCALE GENOMIC DNA]</scope>
    <source>
        <strain evidence="6 7">Grell-BS-1999</strain>
    </source>
</reference>
<dbReference type="InterPro" id="IPR016024">
    <property type="entry name" value="ARM-type_fold"/>
</dbReference>
<dbReference type="InterPro" id="IPR052087">
    <property type="entry name" value="RRP12"/>
</dbReference>
<organism evidence="6 7">
    <name type="scientific">Trichoplax adhaerens</name>
    <name type="common">Trichoplax reptans</name>
    <dbReference type="NCBI Taxonomy" id="10228"/>
    <lineage>
        <taxon>Eukaryota</taxon>
        <taxon>Metazoa</taxon>
        <taxon>Placozoa</taxon>
        <taxon>Uniplacotomia</taxon>
        <taxon>Trichoplacea</taxon>
        <taxon>Trichoplacidae</taxon>
        <taxon>Trichoplax</taxon>
    </lineage>
</organism>
<accession>B3S2S0</accession>
<gene>
    <name evidence="6" type="ORF">TRIADDRAFT_58460</name>
</gene>
<evidence type="ECO:0000313" key="7">
    <source>
        <dbReference type="Proteomes" id="UP000009022"/>
    </source>
</evidence>
<comment type="subcellular location">
    <subcellularLocation>
        <location evidence="1">Nucleus</location>
    </subcellularLocation>
</comment>
<dbReference type="SUPFAM" id="SSF48371">
    <property type="entry name" value="ARM repeat"/>
    <property type="match status" value="1"/>
</dbReference>
<sequence>MKTSIKMKRQEKRTLRGHSCVSNPEKKTFRNLARASLRSISSETSGHQSSPTLSKEDLNIHDKMNELMTSLPATADDADTVQDDSTEKMTIRSQYTNQMFADVNRLFNSQLTSHKEIFAILAAVTEVIKNQGGTESNVEYFAALMTTLESSSEIEVLTATAYLLRLVITKLPDSILLAKFPAASRIITTLLIDHMDSEDSSLVKSLLRCLQGFLIVQEATVWSLPTTVRSFEILLGFTSHAKPKYIKIFAENLLKIMLKKDTIRTTVCLEIFYSLFSSVNDASNLTVELSSQIIMVLYEYRPNENDIEPTVAWLTVMMQGAICRSKLNCEMGFIGLPPLFSACMPYFLSKNERILSSTTRVLKTVLEECVPPVSEDIVSALLSEHTDENTPAHKLMRCVESGLKYKYQNSWNYILQVVVSYLKVLGKECKELSKRVGIKQIFGYKLT</sequence>
<dbReference type="PANTHER" id="PTHR48287">
    <property type="entry name" value="ARM REPEAT SUPERFAMILY PROTEIN"/>
    <property type="match status" value="1"/>
</dbReference>
<dbReference type="STRING" id="10228.B3S2S0"/>
<dbReference type="Pfam" id="PF08161">
    <property type="entry name" value="RRP12_HEAT"/>
    <property type="match status" value="1"/>
</dbReference>